<organism evidence="1">
    <name type="scientific">uncultured organism</name>
    <dbReference type="NCBI Taxonomy" id="155900"/>
    <lineage>
        <taxon>unclassified sequences</taxon>
        <taxon>environmental samples</taxon>
    </lineage>
</organism>
<gene>
    <name evidence="1" type="ORF">KBTEX_01958</name>
</gene>
<proteinExistence type="predicted"/>
<dbReference type="EMBL" id="MN079106">
    <property type="protein sequence ID" value="QEA05635.1"/>
    <property type="molecule type" value="Genomic_DNA"/>
</dbReference>
<protein>
    <submittedName>
        <fullName evidence="1">Uncharacterized protein</fullName>
    </submittedName>
</protein>
<dbReference type="AlphaFoldDB" id="A0A5B8RFM7"/>
<evidence type="ECO:0000313" key="1">
    <source>
        <dbReference type="EMBL" id="QEA05635.1"/>
    </source>
</evidence>
<reference evidence="1" key="1">
    <citation type="submission" date="2019-06" db="EMBL/GenBank/DDBJ databases">
        <authorList>
            <person name="Murdoch R.W."/>
            <person name="Fathepure B."/>
        </authorList>
    </citation>
    <scope>NUCLEOTIDE SEQUENCE</scope>
</reference>
<name>A0A5B8RFM7_9ZZZZ</name>
<accession>A0A5B8RFM7</accession>
<sequence length="93" mass="10313">MTHRSRQDMQGLGWAISDVAEVIEGILGAVSYLGSEWCALSGNATMAACDAYHYRRRERVPAGMEMTCEYYLKWAIGQNGDLLLLVSCHLSRG</sequence>